<dbReference type="STRING" id="7167.A0A1Y9G8B3"/>
<dbReference type="GO" id="GO:0048731">
    <property type="term" value="P:system development"/>
    <property type="evidence" value="ECO:0007669"/>
    <property type="project" value="UniProtKB-ARBA"/>
</dbReference>
<dbReference type="PROSITE" id="PS51041">
    <property type="entry name" value="EMI"/>
    <property type="match status" value="1"/>
</dbReference>
<keyword evidence="7" id="KW-1185">Reference proteome</keyword>
<comment type="caution">
    <text evidence="3">Lacks conserved residue(s) required for the propagation of feature annotation.</text>
</comment>
<dbReference type="Proteomes" id="UP000069272">
    <property type="component" value="Chromosome 2L"/>
</dbReference>
<evidence type="ECO:0000313" key="7">
    <source>
        <dbReference type="Proteomes" id="UP000069272"/>
    </source>
</evidence>
<dbReference type="InterPro" id="IPR000742">
    <property type="entry name" value="EGF"/>
</dbReference>
<evidence type="ECO:0000256" key="4">
    <source>
        <dbReference type="SAM" id="MobiDB-lite"/>
    </source>
</evidence>
<reference evidence="6" key="2">
    <citation type="submission" date="2022-08" db="UniProtKB">
        <authorList>
            <consortium name="EnsemblMetazoa"/>
        </authorList>
    </citation>
    <scope>IDENTIFICATION</scope>
    <source>
        <strain evidence="6">STECLA/ALBI9_A</strain>
    </source>
</reference>
<keyword evidence="5" id="KW-0812">Transmembrane</keyword>
<keyword evidence="1" id="KW-0732">Signal</keyword>
<evidence type="ECO:0000256" key="5">
    <source>
        <dbReference type="SAM" id="Phobius"/>
    </source>
</evidence>
<evidence type="ECO:0000256" key="1">
    <source>
        <dbReference type="ARBA" id="ARBA00022729"/>
    </source>
</evidence>
<dbReference type="InterPro" id="IPR011489">
    <property type="entry name" value="EMI_domain"/>
</dbReference>
<feature type="region of interest" description="Disordered" evidence="4">
    <location>
        <begin position="255"/>
        <end position="313"/>
    </location>
</feature>
<feature type="compositionally biased region" description="Low complexity" evidence="4">
    <location>
        <begin position="262"/>
        <end position="306"/>
    </location>
</feature>
<dbReference type="GO" id="GO:0048513">
    <property type="term" value="P:animal organ development"/>
    <property type="evidence" value="ECO:0007669"/>
    <property type="project" value="UniProtKB-ARBA"/>
</dbReference>
<proteinExistence type="predicted"/>
<dbReference type="InterPro" id="IPR002049">
    <property type="entry name" value="LE_dom"/>
</dbReference>
<keyword evidence="3" id="KW-0245">EGF-like domain</keyword>
<keyword evidence="5" id="KW-1133">Transmembrane helix</keyword>
<keyword evidence="5" id="KW-0472">Membrane</keyword>
<dbReference type="Gene3D" id="2.170.300.10">
    <property type="entry name" value="Tie2 ligand-binding domain superfamily"/>
    <property type="match status" value="1"/>
</dbReference>
<dbReference type="InterPro" id="IPR052485">
    <property type="entry name" value="MEGF_diff_regulators"/>
</dbReference>
<feature type="transmembrane region" description="Helical" evidence="5">
    <location>
        <begin position="12"/>
        <end position="35"/>
    </location>
</feature>
<evidence type="ECO:0000313" key="6">
    <source>
        <dbReference type="EnsemblMetazoa" id="AALB015974-PA"/>
    </source>
</evidence>
<dbReference type="PANTHER" id="PTHR24052:SF8">
    <property type="entry name" value="NIMROD A, ISOFORM E"/>
    <property type="match status" value="1"/>
</dbReference>
<dbReference type="Pfam" id="PF07546">
    <property type="entry name" value="EMI"/>
    <property type="match status" value="1"/>
</dbReference>
<dbReference type="PROSITE" id="PS50026">
    <property type="entry name" value="EGF_3"/>
    <property type="match status" value="1"/>
</dbReference>
<evidence type="ECO:0000256" key="3">
    <source>
        <dbReference type="PROSITE-ProRule" id="PRU00076"/>
    </source>
</evidence>
<dbReference type="EnsemblMetazoa" id="AALB015974-RA">
    <property type="protein sequence ID" value="AALB015974-PA"/>
    <property type="gene ID" value="AALB015974"/>
</dbReference>
<dbReference type="PANTHER" id="PTHR24052">
    <property type="entry name" value="DELTA-RELATED"/>
    <property type="match status" value="1"/>
</dbReference>
<dbReference type="SMART" id="SM00181">
    <property type="entry name" value="EGF"/>
    <property type="match status" value="2"/>
</dbReference>
<organism evidence="6 7">
    <name type="scientific">Anopheles albimanus</name>
    <name type="common">New world malaria mosquito</name>
    <dbReference type="NCBI Taxonomy" id="7167"/>
    <lineage>
        <taxon>Eukaryota</taxon>
        <taxon>Metazoa</taxon>
        <taxon>Ecdysozoa</taxon>
        <taxon>Arthropoda</taxon>
        <taxon>Hexapoda</taxon>
        <taxon>Insecta</taxon>
        <taxon>Pterygota</taxon>
        <taxon>Neoptera</taxon>
        <taxon>Endopterygota</taxon>
        <taxon>Diptera</taxon>
        <taxon>Nematocera</taxon>
        <taxon>Culicoidea</taxon>
        <taxon>Culicidae</taxon>
        <taxon>Anophelinae</taxon>
        <taxon>Anopheles</taxon>
    </lineage>
</organism>
<feature type="transmembrane region" description="Helical" evidence="5">
    <location>
        <begin position="433"/>
        <end position="454"/>
    </location>
</feature>
<dbReference type="AlphaFoldDB" id="A0A1Y9G8B3"/>
<feature type="disulfide bond" evidence="3">
    <location>
        <begin position="182"/>
        <end position="191"/>
    </location>
</feature>
<reference evidence="6 7" key="1">
    <citation type="journal article" date="2017" name="G3 (Bethesda)">
        <title>The Physical Genome Mapping of Anopheles albimanus Corrected Scaffold Misassemblies and Identified Interarm Rearrangements in Genus Anopheles.</title>
        <authorList>
            <person name="Artemov G.N."/>
            <person name="Peery A.N."/>
            <person name="Jiang X."/>
            <person name="Tu Z."/>
            <person name="Stegniy V.N."/>
            <person name="Sharakhova M.V."/>
            <person name="Sharakhov I.V."/>
        </authorList>
    </citation>
    <scope>NUCLEOTIDE SEQUENCE [LARGE SCALE GENOMIC DNA]</scope>
    <source>
        <strain evidence="6 7">ALBI9_A</strain>
    </source>
</reference>
<evidence type="ECO:0000256" key="2">
    <source>
        <dbReference type="ARBA" id="ARBA00023157"/>
    </source>
</evidence>
<accession>A0A1Y9G8B3</accession>
<protein>
    <submittedName>
        <fullName evidence="6">Uncharacterized protein</fullName>
    </submittedName>
</protein>
<sequence length="622" mass="68573">MKNIVTSDLSRVLQFWVAIFFTLQCLITPSIVLSLEGDNVCYRYESYTETETIPRNQTVQVLTRQWCLEIPPRCTSYRTEIKEVFVKQNVTKTRRVEFCCEGYQEQRSGRGDEAISECHPICRGGCIHGACVAPSVCSCEAGFSGKHCLQRCKNGTWGVNCKNRCHCQNQSLCDTKNGHCRCVDGWMGKHCETPCPDGFYGTMCGARCDCKTRHCHPQTGTCLPDDEIVMFDNITRTVESSYSVESTERISAEQWIKVENDTTTPSPTTSSAATEVPATSSSSLSSTSTSTTTTTTMTTVATDGSSPEPSSATYAESYHEYLPNNTEMSMVLTKGHSRLASNDSMYELVTTTSRVEITFIDTAVQKVEDHAPLGNASLEELDREGDTEDSANVTDTQLVYLESSAQPVLVGIQTTDQEADRNRRQDESRDRQAFVTISCLLITLALLCSVVAYLKRLDRKTLVKPGGTVLVPPPVKIVDGSVQTGLDPNRSSEPLPDLPHVTYTRVKPKPERTGDLGECCGARRPRDDGLLTSHIFSVEHYDVPANNSFIHRAKSSPYNYNFSVHSKAPPRKYSLEHIYDEIQYPPLAEITASTTAPADKATQLATDAASDAGYCKPMVSGT</sequence>
<keyword evidence="2 3" id="KW-1015">Disulfide bond</keyword>
<dbReference type="CDD" id="cd00055">
    <property type="entry name" value="EGF_Lam"/>
    <property type="match status" value="1"/>
</dbReference>
<name>A0A1Y9G8B3_ANOAL</name>
<dbReference type="GO" id="GO:0016020">
    <property type="term" value="C:membrane"/>
    <property type="evidence" value="ECO:0007669"/>
    <property type="project" value="TreeGrafter"/>
</dbReference>
<dbReference type="VEuPathDB" id="VectorBase:AALB015974"/>
<dbReference type="VEuPathDB" id="VectorBase:AALB20_026422"/>
<dbReference type="PROSITE" id="PS00022">
    <property type="entry name" value="EGF_1"/>
    <property type="match status" value="2"/>
</dbReference>